<evidence type="ECO:0000256" key="1">
    <source>
        <dbReference type="SAM" id="MobiDB-lite"/>
    </source>
</evidence>
<keyword evidence="3" id="KW-1185">Reference proteome</keyword>
<dbReference type="EMBL" id="JAGFBS010000011">
    <property type="protein sequence ID" value="KAG6376722.1"/>
    <property type="molecule type" value="Genomic_DNA"/>
</dbReference>
<evidence type="ECO:0000313" key="2">
    <source>
        <dbReference type="EMBL" id="KAG6376722.1"/>
    </source>
</evidence>
<name>A0A8I2YRU4_9AGAM</name>
<reference evidence="2" key="1">
    <citation type="submission" date="2021-03" db="EMBL/GenBank/DDBJ databases">
        <title>Evolutionary innovations through gain and loss of genes in the ectomycorrhizal Boletales.</title>
        <authorList>
            <person name="Wu G."/>
            <person name="Miyauchi S."/>
            <person name="Morin E."/>
            <person name="Yang Z.-L."/>
            <person name="Xu J."/>
            <person name="Martin F.M."/>
        </authorList>
    </citation>
    <scope>NUCLEOTIDE SEQUENCE</scope>
    <source>
        <strain evidence="2">BR01</strain>
    </source>
</reference>
<dbReference type="AlphaFoldDB" id="A0A8I2YRU4"/>
<accession>A0A8I2YRU4</accession>
<sequence length="143" mass="16268">MLLKGYPPGTTFDMICQKQEEEAETRSRQVAREKVQGWLETSESLPLSHGSDSGGEIFIYSKLIQVMTPIDGNFGGVKKTACGHHSDGTTECEEHICKKGERTQYSTCSGSVTDQPRQNRRPSDTYENWQRMCPYERVERERS</sequence>
<proteinExistence type="predicted"/>
<comment type="caution">
    <text evidence="2">The sequence shown here is derived from an EMBL/GenBank/DDBJ whole genome shotgun (WGS) entry which is preliminary data.</text>
</comment>
<feature type="compositionally biased region" description="Polar residues" evidence="1">
    <location>
        <begin position="106"/>
        <end position="116"/>
    </location>
</feature>
<organism evidence="2 3">
    <name type="scientific">Boletus reticuloceps</name>
    <dbReference type="NCBI Taxonomy" id="495285"/>
    <lineage>
        <taxon>Eukaryota</taxon>
        <taxon>Fungi</taxon>
        <taxon>Dikarya</taxon>
        <taxon>Basidiomycota</taxon>
        <taxon>Agaricomycotina</taxon>
        <taxon>Agaricomycetes</taxon>
        <taxon>Agaricomycetidae</taxon>
        <taxon>Boletales</taxon>
        <taxon>Boletineae</taxon>
        <taxon>Boletaceae</taxon>
        <taxon>Boletoideae</taxon>
        <taxon>Boletus</taxon>
    </lineage>
</organism>
<protein>
    <submittedName>
        <fullName evidence="2">Uncharacterized protein</fullName>
    </submittedName>
</protein>
<feature type="region of interest" description="Disordered" evidence="1">
    <location>
        <begin position="106"/>
        <end position="128"/>
    </location>
</feature>
<gene>
    <name evidence="2" type="ORF">JVT61DRAFT_1740</name>
</gene>
<evidence type="ECO:0000313" key="3">
    <source>
        <dbReference type="Proteomes" id="UP000683000"/>
    </source>
</evidence>
<dbReference type="Proteomes" id="UP000683000">
    <property type="component" value="Unassembled WGS sequence"/>
</dbReference>